<accession>A0ABR2KSM8</accession>
<name>A0ABR2KSM8_9EUKA</name>
<evidence type="ECO:0000313" key="2">
    <source>
        <dbReference type="Proteomes" id="UP001470230"/>
    </source>
</evidence>
<dbReference type="Proteomes" id="UP001470230">
    <property type="component" value="Unassembled WGS sequence"/>
</dbReference>
<dbReference type="EMBL" id="JAPFFF010000003">
    <property type="protein sequence ID" value="KAK8893806.1"/>
    <property type="molecule type" value="Genomic_DNA"/>
</dbReference>
<protein>
    <recommendedName>
        <fullName evidence="3">Proliferating cell nuclear antigen PCNA N-terminal domain-containing protein</fullName>
    </recommendedName>
</protein>
<evidence type="ECO:0000313" key="1">
    <source>
        <dbReference type="EMBL" id="KAK8893806.1"/>
    </source>
</evidence>
<evidence type="ECO:0008006" key="3">
    <source>
        <dbReference type="Google" id="ProtNLM"/>
    </source>
</evidence>
<proteinExistence type="predicted"/>
<comment type="caution">
    <text evidence="1">The sequence shown here is derived from an EMBL/GenBank/DDBJ whole genome shotgun (WGS) entry which is preliminary data.</text>
</comment>
<keyword evidence="2" id="KW-1185">Reference proteome</keyword>
<gene>
    <name evidence="1" type="ORF">M9Y10_022235</name>
</gene>
<organism evidence="1 2">
    <name type="scientific">Tritrichomonas musculus</name>
    <dbReference type="NCBI Taxonomy" id="1915356"/>
    <lineage>
        <taxon>Eukaryota</taxon>
        <taxon>Metamonada</taxon>
        <taxon>Parabasalia</taxon>
        <taxon>Tritrichomonadida</taxon>
        <taxon>Tritrichomonadidae</taxon>
        <taxon>Tritrichomonas</taxon>
    </lineage>
</organism>
<sequence>MLYSIQSKPENYNTVRMNIDIPWKCPYVKYYVSSINTKANILLTTAEDYLIFETTNNGDIRIDFVESYTYSFGSLVKFLNACQDTIEFKNKDNRTISLTPNKDITFKEGSHRAKLITGLFNCKEFEVDANEEKNVPDIPILDLANKLYLVSLQGVAAHSTIEGQEYTPSIIANIDTMIMDGEALIVNYDESKPIKVKVNTDSLKYLEMRLVDFMFQPVILKSPLFITLKIKPAQDADIYDIMTK</sequence>
<reference evidence="1 2" key="1">
    <citation type="submission" date="2024-04" db="EMBL/GenBank/DDBJ databases">
        <title>Tritrichomonas musculus Genome.</title>
        <authorList>
            <person name="Alves-Ferreira E."/>
            <person name="Grigg M."/>
            <person name="Lorenzi H."/>
            <person name="Galac M."/>
        </authorList>
    </citation>
    <scope>NUCLEOTIDE SEQUENCE [LARGE SCALE GENOMIC DNA]</scope>
    <source>
        <strain evidence="1 2">EAF2021</strain>
    </source>
</reference>